<feature type="domain" description="Gfo/Idh/MocA-like oxidoreductase N-terminal" evidence="3">
    <location>
        <begin position="6"/>
        <end position="121"/>
    </location>
</feature>
<accession>A0A9P8W6F8</accession>
<evidence type="ECO:0000313" key="6">
    <source>
        <dbReference type="Proteomes" id="UP000777438"/>
    </source>
</evidence>
<dbReference type="GO" id="GO:0016491">
    <property type="term" value="F:oxidoreductase activity"/>
    <property type="evidence" value="ECO:0007669"/>
    <property type="project" value="UniProtKB-KW"/>
</dbReference>
<dbReference type="Gene3D" id="3.40.50.720">
    <property type="entry name" value="NAD(P)-binding Rossmann-like Domain"/>
    <property type="match status" value="1"/>
</dbReference>
<evidence type="ECO:0000259" key="3">
    <source>
        <dbReference type="Pfam" id="PF01408"/>
    </source>
</evidence>
<feature type="domain" description="Gfo/Idh/MocA-like oxidoreductase C-terminal" evidence="4">
    <location>
        <begin position="136"/>
        <end position="361"/>
    </location>
</feature>
<dbReference type="GO" id="GO:0000166">
    <property type="term" value="F:nucleotide binding"/>
    <property type="evidence" value="ECO:0007669"/>
    <property type="project" value="InterPro"/>
</dbReference>
<dbReference type="InterPro" id="IPR004104">
    <property type="entry name" value="Gfo/Idh/MocA-like_OxRdtase_C"/>
</dbReference>
<proteinExistence type="inferred from homology"/>
<sequence>MTPTPFKAGIIGYGTSAKVFHIPFLTASPSFTVHAIVQRTGDAAKEAHPESIIYRSTDELFEDKNVDFVVVCTPVETHFDMATRALNAGKHVVVEKPFCPTSEECNQLIDLAKAEGKLLTVFQNRRWDVEFLTLQKVIAEGHLGRIVEFSSHYDLFLNELPSFWPGMLSQPGGSLLHGLGTHIIDQMLVLFGSPSKITGFLQCHHQEDVEDAFTVLFQYPGGLVVTLKSTLCSTENNQLRFWIRGKNGSFKKYHIDPQEPQINAGMKVDDPEFGKEDESRYGILTVAEKPDEEHTQARFEAGRLKESVYPNVPPQTYSKYYELFAAALEGKGGVPVKPEDARDGIRIIELAKESSQNGNTLSF</sequence>
<evidence type="ECO:0000256" key="1">
    <source>
        <dbReference type="ARBA" id="ARBA00010928"/>
    </source>
</evidence>
<protein>
    <submittedName>
        <fullName evidence="5">Oxidoreductase</fullName>
    </submittedName>
</protein>
<dbReference type="AlphaFoldDB" id="A0A9P8W6F8"/>
<evidence type="ECO:0000259" key="4">
    <source>
        <dbReference type="Pfam" id="PF02894"/>
    </source>
</evidence>
<dbReference type="EMBL" id="JAGPYM010000011">
    <property type="protein sequence ID" value="KAH6889242.1"/>
    <property type="molecule type" value="Genomic_DNA"/>
</dbReference>
<dbReference type="OrthoDB" id="6417021at2759"/>
<dbReference type="PANTHER" id="PTHR43708:SF5">
    <property type="entry name" value="CONSERVED EXPRESSED OXIDOREDUCTASE (EUROFUNG)-RELATED"/>
    <property type="match status" value="1"/>
</dbReference>
<dbReference type="Pfam" id="PF01408">
    <property type="entry name" value="GFO_IDH_MocA"/>
    <property type="match status" value="1"/>
</dbReference>
<dbReference type="Pfam" id="PF02894">
    <property type="entry name" value="GFO_IDH_MocA_C"/>
    <property type="match status" value="1"/>
</dbReference>
<keyword evidence="2" id="KW-0560">Oxidoreductase</keyword>
<dbReference type="SUPFAM" id="SSF51735">
    <property type="entry name" value="NAD(P)-binding Rossmann-fold domains"/>
    <property type="match status" value="1"/>
</dbReference>
<keyword evidence="6" id="KW-1185">Reference proteome</keyword>
<dbReference type="Gene3D" id="3.30.360.10">
    <property type="entry name" value="Dihydrodipicolinate Reductase, domain 2"/>
    <property type="match status" value="1"/>
</dbReference>
<dbReference type="InterPro" id="IPR051317">
    <property type="entry name" value="Gfo/Idh/MocA_oxidoreduct"/>
</dbReference>
<gene>
    <name evidence="5" type="ORF">B0T10DRAFT_561718</name>
</gene>
<comment type="similarity">
    <text evidence="1">Belongs to the Gfo/Idh/MocA family.</text>
</comment>
<evidence type="ECO:0000313" key="5">
    <source>
        <dbReference type="EMBL" id="KAH6889242.1"/>
    </source>
</evidence>
<dbReference type="Proteomes" id="UP000777438">
    <property type="component" value="Unassembled WGS sequence"/>
</dbReference>
<dbReference type="InterPro" id="IPR036291">
    <property type="entry name" value="NAD(P)-bd_dom_sf"/>
</dbReference>
<organism evidence="5 6">
    <name type="scientific">Thelonectria olida</name>
    <dbReference type="NCBI Taxonomy" id="1576542"/>
    <lineage>
        <taxon>Eukaryota</taxon>
        <taxon>Fungi</taxon>
        <taxon>Dikarya</taxon>
        <taxon>Ascomycota</taxon>
        <taxon>Pezizomycotina</taxon>
        <taxon>Sordariomycetes</taxon>
        <taxon>Hypocreomycetidae</taxon>
        <taxon>Hypocreales</taxon>
        <taxon>Nectriaceae</taxon>
        <taxon>Thelonectria</taxon>
    </lineage>
</organism>
<reference evidence="5 6" key="1">
    <citation type="journal article" date="2021" name="Nat. Commun.">
        <title>Genetic determinants of endophytism in the Arabidopsis root mycobiome.</title>
        <authorList>
            <person name="Mesny F."/>
            <person name="Miyauchi S."/>
            <person name="Thiergart T."/>
            <person name="Pickel B."/>
            <person name="Atanasova L."/>
            <person name="Karlsson M."/>
            <person name="Huettel B."/>
            <person name="Barry K.W."/>
            <person name="Haridas S."/>
            <person name="Chen C."/>
            <person name="Bauer D."/>
            <person name="Andreopoulos W."/>
            <person name="Pangilinan J."/>
            <person name="LaButti K."/>
            <person name="Riley R."/>
            <person name="Lipzen A."/>
            <person name="Clum A."/>
            <person name="Drula E."/>
            <person name="Henrissat B."/>
            <person name="Kohler A."/>
            <person name="Grigoriev I.V."/>
            <person name="Martin F.M."/>
            <person name="Hacquard S."/>
        </authorList>
    </citation>
    <scope>NUCLEOTIDE SEQUENCE [LARGE SCALE GENOMIC DNA]</scope>
    <source>
        <strain evidence="5 6">MPI-CAGE-CH-0241</strain>
    </source>
</reference>
<dbReference type="InterPro" id="IPR000683">
    <property type="entry name" value="Gfo/Idh/MocA-like_OxRdtase_N"/>
</dbReference>
<evidence type="ECO:0000256" key="2">
    <source>
        <dbReference type="ARBA" id="ARBA00023002"/>
    </source>
</evidence>
<dbReference type="PANTHER" id="PTHR43708">
    <property type="entry name" value="CONSERVED EXPRESSED OXIDOREDUCTASE (EUROFUNG)"/>
    <property type="match status" value="1"/>
</dbReference>
<name>A0A9P8W6F8_9HYPO</name>
<comment type="caution">
    <text evidence="5">The sequence shown here is derived from an EMBL/GenBank/DDBJ whole genome shotgun (WGS) entry which is preliminary data.</text>
</comment>